<gene>
    <name evidence="3" type="ORF">QE152_g33936</name>
</gene>
<dbReference type="Gene3D" id="1.20.5.930">
    <property type="entry name" value="Bicelle-embedded integrin alpha(iib) transmembrane segment"/>
    <property type="match status" value="1"/>
</dbReference>
<dbReference type="PANTHER" id="PTHR23220">
    <property type="entry name" value="INTEGRIN ALPHA"/>
    <property type="match status" value="1"/>
</dbReference>
<keyword evidence="2" id="KW-0472">Membrane</keyword>
<dbReference type="EMBL" id="JASPKY010000530">
    <property type="protein sequence ID" value="KAK9693858.1"/>
    <property type="molecule type" value="Genomic_DNA"/>
</dbReference>
<dbReference type="Proteomes" id="UP001458880">
    <property type="component" value="Unassembled WGS sequence"/>
</dbReference>
<dbReference type="Gene3D" id="2.60.40.1510">
    <property type="entry name" value="ntegrin, alpha v. Chain A, domain 3"/>
    <property type="match status" value="1"/>
</dbReference>
<evidence type="ECO:0000313" key="4">
    <source>
        <dbReference type="Proteomes" id="UP001458880"/>
    </source>
</evidence>
<proteinExistence type="predicted"/>
<feature type="transmembrane region" description="Helical" evidence="2">
    <location>
        <begin position="296"/>
        <end position="319"/>
    </location>
</feature>
<protein>
    <submittedName>
        <fullName evidence="3">Integrin alpha</fullName>
    </submittedName>
</protein>
<name>A0AAW1IVB2_POPJA</name>
<dbReference type="GO" id="GO:0033627">
    <property type="term" value="P:cell adhesion mediated by integrin"/>
    <property type="evidence" value="ECO:0007669"/>
    <property type="project" value="TreeGrafter"/>
</dbReference>
<feature type="compositionally biased region" description="Low complexity" evidence="1">
    <location>
        <begin position="355"/>
        <end position="365"/>
    </location>
</feature>
<dbReference type="GO" id="GO:0098609">
    <property type="term" value="P:cell-cell adhesion"/>
    <property type="evidence" value="ECO:0007669"/>
    <property type="project" value="TreeGrafter"/>
</dbReference>
<dbReference type="GO" id="GO:0008305">
    <property type="term" value="C:integrin complex"/>
    <property type="evidence" value="ECO:0007669"/>
    <property type="project" value="TreeGrafter"/>
</dbReference>
<reference evidence="3 4" key="1">
    <citation type="journal article" date="2024" name="BMC Genomics">
        <title>De novo assembly and annotation of Popillia japonica's genome with initial clues to its potential as an invasive pest.</title>
        <authorList>
            <person name="Cucini C."/>
            <person name="Boschi S."/>
            <person name="Funari R."/>
            <person name="Cardaioli E."/>
            <person name="Iannotti N."/>
            <person name="Marturano G."/>
            <person name="Paoli F."/>
            <person name="Bruttini M."/>
            <person name="Carapelli A."/>
            <person name="Frati F."/>
            <person name="Nardi F."/>
        </authorList>
    </citation>
    <scope>NUCLEOTIDE SEQUENCE [LARGE SCALE GENOMIC DNA]</scope>
    <source>
        <strain evidence="3">DMR45628</strain>
    </source>
</reference>
<keyword evidence="4" id="KW-1185">Reference proteome</keyword>
<dbReference type="AlphaFoldDB" id="A0AAW1IVB2"/>
<dbReference type="Gene3D" id="2.60.40.1530">
    <property type="entry name" value="ntegrin, alpha v. Chain A, domain 4"/>
    <property type="match status" value="1"/>
</dbReference>
<evidence type="ECO:0000313" key="3">
    <source>
        <dbReference type="EMBL" id="KAK9693858.1"/>
    </source>
</evidence>
<keyword evidence="3" id="KW-0401">Integrin</keyword>
<sequence>MNLTLSTEIRQFPPACSKVENILHCDISNRFVLNQTVSSKVENILHCDISNRFVLNQTKQLEFQLDVKRIDPRMQEIKIEISVNSASTGNGSTAQLTIALPVALRSNLTFVGFANPEYLENRDSANFTHEYVVFNSGPSPLLDKKFLFEIPENVINSNGGHINPFIITPLADECIPGLDVPSRTARETNNLEQTLAGLPPEIKHNIGCRQNELMTCKTYSCIIGELVANTSMKFRFKVEVKGSLLFDALGEEVKTKSLFIVESIGAAVDGSNNDKEQEVLIRTVLFRKAAESMQSLWVWIVVAVISSIMILLVIIVILYKLKFFARPMRQKLLNEEEHHHERECMIVSDDSHCDSSNSPRESSNSQGDDAVSEPFKDIKF</sequence>
<dbReference type="GO" id="GO:0007229">
    <property type="term" value="P:integrin-mediated signaling pathway"/>
    <property type="evidence" value="ECO:0007669"/>
    <property type="project" value="UniProtKB-KW"/>
</dbReference>
<dbReference type="GO" id="GO:0009897">
    <property type="term" value="C:external side of plasma membrane"/>
    <property type="evidence" value="ECO:0007669"/>
    <property type="project" value="TreeGrafter"/>
</dbReference>
<accession>A0AAW1IVB2</accession>
<dbReference type="GO" id="GO:0005178">
    <property type="term" value="F:integrin binding"/>
    <property type="evidence" value="ECO:0007669"/>
    <property type="project" value="TreeGrafter"/>
</dbReference>
<feature type="region of interest" description="Disordered" evidence="1">
    <location>
        <begin position="349"/>
        <end position="380"/>
    </location>
</feature>
<keyword evidence="2" id="KW-0812">Transmembrane</keyword>
<evidence type="ECO:0000256" key="1">
    <source>
        <dbReference type="SAM" id="MobiDB-lite"/>
    </source>
</evidence>
<keyword evidence="2" id="KW-1133">Transmembrane helix</keyword>
<dbReference type="GO" id="GO:0007160">
    <property type="term" value="P:cell-matrix adhesion"/>
    <property type="evidence" value="ECO:0007669"/>
    <property type="project" value="TreeGrafter"/>
</dbReference>
<dbReference type="PANTHER" id="PTHR23220:SF83">
    <property type="entry name" value="INTEGRIN ALPHA-PS3-RELATED"/>
    <property type="match status" value="1"/>
</dbReference>
<evidence type="ECO:0000256" key="2">
    <source>
        <dbReference type="SAM" id="Phobius"/>
    </source>
</evidence>
<comment type="caution">
    <text evidence="3">The sequence shown here is derived from an EMBL/GenBank/DDBJ whole genome shotgun (WGS) entry which is preliminary data.</text>
</comment>
<organism evidence="3 4">
    <name type="scientific">Popillia japonica</name>
    <name type="common">Japanese beetle</name>
    <dbReference type="NCBI Taxonomy" id="7064"/>
    <lineage>
        <taxon>Eukaryota</taxon>
        <taxon>Metazoa</taxon>
        <taxon>Ecdysozoa</taxon>
        <taxon>Arthropoda</taxon>
        <taxon>Hexapoda</taxon>
        <taxon>Insecta</taxon>
        <taxon>Pterygota</taxon>
        <taxon>Neoptera</taxon>
        <taxon>Endopterygota</taxon>
        <taxon>Coleoptera</taxon>
        <taxon>Polyphaga</taxon>
        <taxon>Scarabaeiformia</taxon>
        <taxon>Scarabaeidae</taxon>
        <taxon>Rutelinae</taxon>
        <taxon>Popillia</taxon>
    </lineage>
</organism>